<dbReference type="AlphaFoldDB" id="A0A917CX58"/>
<dbReference type="Pfam" id="PF02643">
    <property type="entry name" value="DUF192"/>
    <property type="match status" value="1"/>
</dbReference>
<dbReference type="InterPro" id="IPR003795">
    <property type="entry name" value="DUF192"/>
</dbReference>
<dbReference type="PANTHER" id="PTHR37953:SF1">
    <property type="entry name" value="UPF0127 PROTEIN MJ1496"/>
    <property type="match status" value="1"/>
</dbReference>
<dbReference type="InterPro" id="IPR038695">
    <property type="entry name" value="Saro_0823-like_sf"/>
</dbReference>
<gene>
    <name evidence="1" type="ORF">GCM10010916_17190</name>
</gene>
<dbReference type="EMBL" id="BMGR01000005">
    <property type="protein sequence ID" value="GGG00598.1"/>
    <property type="molecule type" value="Genomic_DNA"/>
</dbReference>
<dbReference type="Gene3D" id="2.60.120.1140">
    <property type="entry name" value="Protein of unknown function DUF192"/>
    <property type="match status" value="1"/>
</dbReference>
<keyword evidence="2" id="KW-1185">Reference proteome</keyword>
<name>A0A917CX58_9BACL</name>
<protein>
    <recommendedName>
        <fullName evidence="3">DUF192 domain-containing protein</fullName>
    </recommendedName>
</protein>
<comment type="caution">
    <text evidence="1">The sequence shown here is derived from an EMBL/GenBank/DDBJ whole genome shotgun (WGS) entry which is preliminary data.</text>
</comment>
<dbReference type="RefSeq" id="WP_188530660.1">
    <property type="nucleotide sequence ID" value="NZ_BMGR01000005.1"/>
</dbReference>
<accession>A0A917CX58</accession>
<evidence type="ECO:0008006" key="3">
    <source>
        <dbReference type="Google" id="ProtNLM"/>
    </source>
</evidence>
<proteinExistence type="predicted"/>
<organism evidence="1 2">
    <name type="scientific">Paenibacillus abyssi</name>
    <dbReference type="NCBI Taxonomy" id="1340531"/>
    <lineage>
        <taxon>Bacteria</taxon>
        <taxon>Bacillati</taxon>
        <taxon>Bacillota</taxon>
        <taxon>Bacilli</taxon>
        <taxon>Bacillales</taxon>
        <taxon>Paenibacillaceae</taxon>
        <taxon>Paenibacillus</taxon>
    </lineage>
</organism>
<reference evidence="1" key="2">
    <citation type="submission" date="2020-09" db="EMBL/GenBank/DDBJ databases">
        <authorList>
            <person name="Sun Q."/>
            <person name="Zhou Y."/>
        </authorList>
    </citation>
    <scope>NUCLEOTIDE SEQUENCE</scope>
    <source>
        <strain evidence="1">CGMCC 1.12987</strain>
    </source>
</reference>
<evidence type="ECO:0000313" key="1">
    <source>
        <dbReference type="EMBL" id="GGG00598.1"/>
    </source>
</evidence>
<reference evidence="1" key="1">
    <citation type="journal article" date="2014" name="Int. J. Syst. Evol. Microbiol.">
        <title>Complete genome sequence of Corynebacterium casei LMG S-19264T (=DSM 44701T), isolated from a smear-ripened cheese.</title>
        <authorList>
            <consortium name="US DOE Joint Genome Institute (JGI-PGF)"/>
            <person name="Walter F."/>
            <person name="Albersmeier A."/>
            <person name="Kalinowski J."/>
            <person name="Ruckert C."/>
        </authorList>
    </citation>
    <scope>NUCLEOTIDE SEQUENCE</scope>
    <source>
        <strain evidence="1">CGMCC 1.12987</strain>
    </source>
</reference>
<dbReference type="Proteomes" id="UP000644756">
    <property type="component" value="Unassembled WGS sequence"/>
</dbReference>
<sequence>MKIRGYTAAQLINAQTKELLAYELREAQTFLRRLKGLMFTNHLPSGTGLHLAPCQSIHTFFMNYAIDVIYLDDQQQIVGIENKLQPGKLGQVFRNSVSVIELPAGTLENSKTRVGHTVRFQKKEKERFR</sequence>
<dbReference type="PANTHER" id="PTHR37953">
    <property type="entry name" value="UPF0127 PROTEIN MJ1496"/>
    <property type="match status" value="1"/>
</dbReference>
<evidence type="ECO:0000313" key="2">
    <source>
        <dbReference type="Proteomes" id="UP000644756"/>
    </source>
</evidence>